<evidence type="ECO:0000256" key="1">
    <source>
        <dbReference type="SAM" id="Phobius"/>
    </source>
</evidence>
<accession>A0A1W1HFE0</accession>
<keyword evidence="1" id="KW-0812">Transmembrane</keyword>
<evidence type="ECO:0000313" key="3">
    <source>
        <dbReference type="Proteomes" id="UP000191931"/>
    </source>
</evidence>
<dbReference type="RefSeq" id="WP_080809964.1">
    <property type="nucleotide sequence ID" value="NZ_LT828576.1"/>
</dbReference>
<sequence>MDNMSCPKCGADRAPSTQTECPYCGIIYSKFKEPKEKSTVRSQNGDNEPSLSLKSKLFVFVITITALFLFFYPWYSYLNEMRLEVIGEKVTSTVSMVRDVQVGRSSKTYAFYFLCYQTLPGDREQICHEKFKKKR</sequence>
<dbReference type="AlphaFoldDB" id="A0A1W1HFE0"/>
<name>A0A1W1HFE0_9BACT</name>
<dbReference type="OrthoDB" id="9801221at2"/>
<organism evidence="2 3">
    <name type="scientific">Desulfamplus magnetovallimortis</name>
    <dbReference type="NCBI Taxonomy" id="1246637"/>
    <lineage>
        <taxon>Bacteria</taxon>
        <taxon>Pseudomonadati</taxon>
        <taxon>Thermodesulfobacteriota</taxon>
        <taxon>Desulfobacteria</taxon>
        <taxon>Desulfobacterales</taxon>
        <taxon>Desulfobacteraceae</taxon>
        <taxon>Desulfamplus</taxon>
    </lineage>
</organism>
<dbReference type="Proteomes" id="UP000191931">
    <property type="component" value="Unassembled WGS sequence"/>
</dbReference>
<proteinExistence type="predicted"/>
<keyword evidence="3" id="KW-1185">Reference proteome</keyword>
<dbReference type="EMBL" id="FWEV01000192">
    <property type="protein sequence ID" value="SLM31118.1"/>
    <property type="molecule type" value="Genomic_DNA"/>
</dbReference>
<keyword evidence="1" id="KW-1133">Transmembrane helix</keyword>
<feature type="transmembrane region" description="Helical" evidence="1">
    <location>
        <begin position="57"/>
        <end position="75"/>
    </location>
</feature>
<reference evidence="2 3" key="1">
    <citation type="submission" date="2017-03" db="EMBL/GenBank/DDBJ databases">
        <authorList>
            <person name="Afonso C.L."/>
            <person name="Miller P.J."/>
            <person name="Scott M.A."/>
            <person name="Spackman E."/>
            <person name="Goraichik I."/>
            <person name="Dimitrov K.M."/>
            <person name="Suarez D.L."/>
            <person name="Swayne D.E."/>
        </authorList>
    </citation>
    <scope>NUCLEOTIDE SEQUENCE [LARGE SCALE GENOMIC DNA]</scope>
    <source>
        <strain evidence="2">PRJEB14757</strain>
    </source>
</reference>
<protein>
    <recommendedName>
        <fullName evidence="4">Zinc ribbon domain-containing protein</fullName>
    </recommendedName>
</protein>
<evidence type="ECO:0008006" key="4">
    <source>
        <dbReference type="Google" id="ProtNLM"/>
    </source>
</evidence>
<keyword evidence="1" id="KW-0472">Membrane</keyword>
<dbReference type="STRING" id="1246637.MTBBW1_2710005"/>
<gene>
    <name evidence="2" type="ORF">MTBBW1_2710005</name>
</gene>
<evidence type="ECO:0000313" key="2">
    <source>
        <dbReference type="EMBL" id="SLM31118.1"/>
    </source>
</evidence>